<organism evidence="2 3">
    <name type="scientific">Rotaria socialis</name>
    <dbReference type="NCBI Taxonomy" id="392032"/>
    <lineage>
        <taxon>Eukaryota</taxon>
        <taxon>Metazoa</taxon>
        <taxon>Spiralia</taxon>
        <taxon>Gnathifera</taxon>
        <taxon>Rotifera</taxon>
        <taxon>Eurotatoria</taxon>
        <taxon>Bdelloidea</taxon>
        <taxon>Philodinida</taxon>
        <taxon>Philodinidae</taxon>
        <taxon>Rotaria</taxon>
    </lineage>
</organism>
<sequence length="842" mass="97231">MSCHPLSVGCSTPEVNLFDVPQTQVVIEDSYFVETSPTSNYESLDSIIEFQIPSASDNFIDPSEIYVYLQCQIKYSDNTDLDTDDAIWPENDFLSTFFQNVEVQLNDVSTNIGPSHFPIESHISTLLNYGKGAKKGHLTARGHFTDEGAHNTKFTLSTNKIFDVYGKLNSPFLNQGKLLLNGVSLKVKLTRSQPSYYLRCTDTDNMNKKPYIKILETYLLVRKVKLTPNTLFSIEEKLKTENVLYPIDRVECKMHTIASGITNISLDNIVIGTLPKKLLVCFQSNQVINGKYDADTFEFKPYSISSIGLYIDGNLFMKPFETLFSANDEQIPLVARSYLNLMLNTNGLDELGNGLSIKQFNENKAIFAFNLEHAFDDAFNRVNPKRTGTVSLKITFKTPLTEVVSCITLLNFTGLVEIDKTRQGTYAKNEIKKINFLKYKKFAIIVNRISKNTMFEPGHWISLYFDGSNNEVIFFDSLALKPDKYFKNFIKKLNCSKLITLNNPIQHPLAGNCGIYCIFFVLYVIRSNFKKFLSLFDMNNLELNDKLICNLAFKYFKFKNKKEICVHRRIQYTTTVKTVNMEFVTQAIFDIAPQNFMEKIQLFEPQFEEDVYTLIDKVKRYGLAPTSMKLNIITVNKYSEKTKPCGKTNIQFLFQLFKDMQHKMVVLLQNKDQGLFIFSLDNNLDEKFYCIMHYDEKEPEMNLLISEQYADMFYLLGVYSASTEKKDIKKSMDDFRRQHVAEHKIACEDRLKYYNDKGFPVFFYCKYEPKCFYNTSTFTERFDCEVYVATIRSKIEQVLNNAHFMSENLLVTRSKLGYSHHPMKTTPENLKKESEDSGNSSE</sequence>
<comment type="caution">
    <text evidence="2">The sequence shown here is derived from an EMBL/GenBank/DDBJ whole genome shotgun (WGS) entry which is preliminary data.</text>
</comment>
<dbReference type="Gene3D" id="3.40.395.10">
    <property type="entry name" value="Adenoviral Proteinase, Chain A"/>
    <property type="match status" value="1"/>
</dbReference>
<feature type="region of interest" description="Disordered" evidence="1">
    <location>
        <begin position="820"/>
        <end position="842"/>
    </location>
</feature>
<dbReference type="AlphaFoldDB" id="A0A821QJR1"/>
<reference evidence="2" key="1">
    <citation type="submission" date="2021-02" db="EMBL/GenBank/DDBJ databases">
        <authorList>
            <person name="Nowell W R."/>
        </authorList>
    </citation>
    <scope>NUCLEOTIDE SEQUENCE</scope>
</reference>
<dbReference type="SUPFAM" id="SSF54001">
    <property type="entry name" value="Cysteine proteinases"/>
    <property type="match status" value="1"/>
</dbReference>
<evidence type="ECO:0000313" key="3">
    <source>
        <dbReference type="Proteomes" id="UP000663838"/>
    </source>
</evidence>
<gene>
    <name evidence="2" type="ORF">TOA249_LOCUS24921</name>
</gene>
<accession>A0A821QJR1</accession>
<evidence type="ECO:0000313" key="2">
    <source>
        <dbReference type="EMBL" id="CAF4826212.1"/>
    </source>
</evidence>
<name>A0A821QJR1_9BILA</name>
<protein>
    <submittedName>
        <fullName evidence="2">Uncharacterized protein</fullName>
    </submittedName>
</protein>
<dbReference type="EMBL" id="CAJOBS010002618">
    <property type="protein sequence ID" value="CAF4826212.1"/>
    <property type="molecule type" value="Genomic_DNA"/>
</dbReference>
<evidence type="ECO:0000256" key="1">
    <source>
        <dbReference type="SAM" id="MobiDB-lite"/>
    </source>
</evidence>
<proteinExistence type="predicted"/>
<dbReference type="InterPro" id="IPR038765">
    <property type="entry name" value="Papain-like_cys_pep_sf"/>
</dbReference>
<dbReference type="Proteomes" id="UP000663838">
    <property type="component" value="Unassembled WGS sequence"/>
</dbReference>